<feature type="transmembrane region" description="Helical" evidence="8">
    <location>
        <begin position="305"/>
        <end position="325"/>
    </location>
</feature>
<keyword evidence="3" id="KW-0813">Transport</keyword>
<organism evidence="9 10">
    <name type="scientific">Cobetia amphilecti</name>
    <dbReference type="NCBI Taxonomy" id="1055104"/>
    <lineage>
        <taxon>Bacteria</taxon>
        <taxon>Pseudomonadati</taxon>
        <taxon>Pseudomonadota</taxon>
        <taxon>Gammaproteobacteria</taxon>
        <taxon>Oceanospirillales</taxon>
        <taxon>Halomonadaceae</taxon>
        <taxon>Cobetia</taxon>
    </lineage>
</organism>
<dbReference type="FunFam" id="1.10.3470.10:FF:000001">
    <property type="entry name" value="Vitamin B12 ABC transporter permease BtuC"/>
    <property type="match status" value="1"/>
</dbReference>
<evidence type="ECO:0000256" key="5">
    <source>
        <dbReference type="ARBA" id="ARBA00022692"/>
    </source>
</evidence>
<dbReference type="AlphaFoldDB" id="A0AAP4U0K7"/>
<dbReference type="InterPro" id="IPR037294">
    <property type="entry name" value="ABC_BtuC-like"/>
</dbReference>
<evidence type="ECO:0000313" key="10">
    <source>
        <dbReference type="Proteomes" id="UP001170481"/>
    </source>
</evidence>
<evidence type="ECO:0000313" key="9">
    <source>
        <dbReference type="EMBL" id="MDO6673757.1"/>
    </source>
</evidence>
<dbReference type="Gene3D" id="1.10.3470.10">
    <property type="entry name" value="ABC transporter involved in vitamin B12 uptake, BtuC"/>
    <property type="match status" value="1"/>
</dbReference>
<sequence length="360" mass="37164">MSPPAHAQASAPESSPTLAQQYRRFAWKRVVILAALGLALLLAILGDIMTGPADLALSDLLGELINPGSHGPINEAIVWQIRLPTAVMAALVGAALGLAGAEMQTVLNNALASPFTLGVGAAATLGASLVIILDVALPGLPPSYTIALMAFVFAALSILAIDAVASLYGASREVIVLFGIALVFVLNAVNALVQFVASPDALQQLVFWTMGSLSEASWERVAIIASVLVVCLPFAMRRAWALTALRAGEDHARSFGVPVTRLRRTALLRVSLLAAVAVAFVGTIGFIGLVGPHMARLALGEDHRFYLPGSALAGALVLSLAATASESLVPGLVLPVGIVTSLIGIPCFLALLLGQRRGQG</sequence>
<evidence type="ECO:0000256" key="3">
    <source>
        <dbReference type="ARBA" id="ARBA00022448"/>
    </source>
</evidence>
<dbReference type="RefSeq" id="WP_084589434.1">
    <property type="nucleotide sequence ID" value="NZ_CANLSP010000001.1"/>
</dbReference>
<proteinExistence type="inferred from homology"/>
<dbReference type="InterPro" id="IPR000522">
    <property type="entry name" value="ABC_transptr_permease_BtuC"/>
</dbReference>
<evidence type="ECO:0000256" key="8">
    <source>
        <dbReference type="SAM" id="Phobius"/>
    </source>
</evidence>
<dbReference type="GO" id="GO:0022857">
    <property type="term" value="F:transmembrane transporter activity"/>
    <property type="evidence" value="ECO:0007669"/>
    <property type="project" value="InterPro"/>
</dbReference>
<feature type="transmembrane region" description="Helical" evidence="8">
    <location>
        <begin position="332"/>
        <end position="353"/>
    </location>
</feature>
<evidence type="ECO:0000256" key="7">
    <source>
        <dbReference type="ARBA" id="ARBA00023136"/>
    </source>
</evidence>
<feature type="transmembrane region" description="Helical" evidence="8">
    <location>
        <begin position="111"/>
        <end position="132"/>
    </location>
</feature>
<protein>
    <submittedName>
        <fullName evidence="9">Iron ABC transporter permease</fullName>
    </submittedName>
</protein>
<dbReference type="SUPFAM" id="SSF81345">
    <property type="entry name" value="ABC transporter involved in vitamin B12 uptake, BtuC"/>
    <property type="match status" value="1"/>
</dbReference>
<feature type="transmembrane region" description="Helical" evidence="8">
    <location>
        <begin position="77"/>
        <end position="99"/>
    </location>
</feature>
<dbReference type="GO" id="GO:0005886">
    <property type="term" value="C:plasma membrane"/>
    <property type="evidence" value="ECO:0007669"/>
    <property type="project" value="UniProtKB-SubCell"/>
</dbReference>
<feature type="transmembrane region" description="Helical" evidence="8">
    <location>
        <begin position="144"/>
        <end position="168"/>
    </location>
</feature>
<comment type="similarity">
    <text evidence="2">Belongs to the binding-protein-dependent transport system permease family. FecCD subfamily.</text>
</comment>
<comment type="caution">
    <text evidence="9">The sequence shown here is derived from an EMBL/GenBank/DDBJ whole genome shotgun (WGS) entry which is preliminary data.</text>
</comment>
<dbReference type="Proteomes" id="UP001170481">
    <property type="component" value="Unassembled WGS sequence"/>
</dbReference>
<evidence type="ECO:0000256" key="1">
    <source>
        <dbReference type="ARBA" id="ARBA00004651"/>
    </source>
</evidence>
<feature type="transmembrane region" description="Helical" evidence="8">
    <location>
        <begin position="30"/>
        <end position="49"/>
    </location>
</feature>
<dbReference type="Pfam" id="PF01032">
    <property type="entry name" value="FecCD"/>
    <property type="match status" value="1"/>
</dbReference>
<keyword evidence="5 8" id="KW-0812">Transmembrane</keyword>
<keyword evidence="6 8" id="KW-1133">Transmembrane helix</keyword>
<evidence type="ECO:0000256" key="2">
    <source>
        <dbReference type="ARBA" id="ARBA00007935"/>
    </source>
</evidence>
<evidence type="ECO:0000256" key="6">
    <source>
        <dbReference type="ARBA" id="ARBA00022989"/>
    </source>
</evidence>
<accession>A0AAP4U0K7</accession>
<keyword evidence="7 8" id="KW-0472">Membrane</keyword>
<dbReference type="EMBL" id="JAUORK010000032">
    <property type="protein sequence ID" value="MDO6673757.1"/>
    <property type="molecule type" value="Genomic_DNA"/>
</dbReference>
<feature type="transmembrane region" description="Helical" evidence="8">
    <location>
        <begin position="175"/>
        <end position="197"/>
    </location>
</feature>
<comment type="subcellular location">
    <subcellularLocation>
        <location evidence="1">Cell membrane</location>
        <topology evidence="1">Multi-pass membrane protein</topology>
    </subcellularLocation>
</comment>
<feature type="transmembrane region" description="Helical" evidence="8">
    <location>
        <begin position="270"/>
        <end position="293"/>
    </location>
</feature>
<reference evidence="9" key="1">
    <citation type="submission" date="2023-07" db="EMBL/GenBank/DDBJ databases">
        <title>Genome content predicts the carbon catabolic preferences of heterotrophic bacteria.</title>
        <authorList>
            <person name="Gralka M."/>
        </authorList>
    </citation>
    <scope>NUCLEOTIDE SEQUENCE</scope>
    <source>
        <strain evidence="9">C2R13</strain>
    </source>
</reference>
<dbReference type="PANTHER" id="PTHR30472">
    <property type="entry name" value="FERRIC ENTEROBACTIN TRANSPORT SYSTEM PERMEASE PROTEIN"/>
    <property type="match status" value="1"/>
</dbReference>
<name>A0AAP4U0K7_9GAMM</name>
<dbReference type="PANTHER" id="PTHR30472:SF25">
    <property type="entry name" value="ABC TRANSPORTER PERMEASE PROTEIN MJ0876-RELATED"/>
    <property type="match status" value="1"/>
</dbReference>
<dbReference type="GO" id="GO:0033214">
    <property type="term" value="P:siderophore-iron import into cell"/>
    <property type="evidence" value="ECO:0007669"/>
    <property type="project" value="TreeGrafter"/>
</dbReference>
<keyword evidence="4" id="KW-1003">Cell membrane</keyword>
<dbReference type="CDD" id="cd06550">
    <property type="entry name" value="TM_ABC_iron-siderophores_like"/>
    <property type="match status" value="1"/>
</dbReference>
<gene>
    <name evidence="9" type="ORF">Q4535_16755</name>
</gene>
<evidence type="ECO:0000256" key="4">
    <source>
        <dbReference type="ARBA" id="ARBA00022475"/>
    </source>
</evidence>
<feature type="transmembrane region" description="Helical" evidence="8">
    <location>
        <begin position="217"/>
        <end position="236"/>
    </location>
</feature>